<evidence type="ECO:0000313" key="3">
    <source>
        <dbReference type="Proteomes" id="UP000252357"/>
    </source>
</evidence>
<evidence type="ECO:0000313" key="2">
    <source>
        <dbReference type="EMBL" id="RCS59778.1"/>
    </source>
</evidence>
<reference evidence="2 3" key="1">
    <citation type="journal article" date="2018" name="Int. J. Syst. Evol. Microbiol.">
        <title>Parvibium lacunae gen. nov., sp. nov., a new member of the family Alcaligenaceae isolated from a freshwater pond.</title>
        <authorList>
            <person name="Chen W.M."/>
            <person name="Xie P.B."/>
            <person name="Hsu M.Y."/>
            <person name="Sheu S.Y."/>
        </authorList>
    </citation>
    <scope>NUCLEOTIDE SEQUENCE [LARGE SCALE GENOMIC DNA]</scope>
    <source>
        <strain evidence="2 3">KMB9</strain>
    </source>
</reference>
<dbReference type="Proteomes" id="UP000252357">
    <property type="component" value="Unassembled WGS sequence"/>
</dbReference>
<feature type="transmembrane region" description="Helical" evidence="1">
    <location>
        <begin position="23"/>
        <end position="43"/>
    </location>
</feature>
<comment type="caution">
    <text evidence="2">The sequence shown here is derived from an EMBL/GenBank/DDBJ whole genome shotgun (WGS) entry which is preliminary data.</text>
</comment>
<feature type="transmembrane region" description="Helical" evidence="1">
    <location>
        <begin position="131"/>
        <end position="155"/>
    </location>
</feature>
<dbReference type="EMBL" id="QPGB01000001">
    <property type="protein sequence ID" value="RCS59778.1"/>
    <property type="molecule type" value="Genomic_DNA"/>
</dbReference>
<dbReference type="RefSeq" id="WP_114401926.1">
    <property type="nucleotide sequence ID" value="NZ_QPGB01000001.1"/>
</dbReference>
<keyword evidence="1" id="KW-0812">Transmembrane</keyword>
<keyword evidence="3" id="KW-1185">Reference proteome</keyword>
<name>A0A368L7U8_9BURK</name>
<organism evidence="2 3">
    <name type="scientific">Parvibium lacunae</name>
    <dbReference type="NCBI Taxonomy" id="1888893"/>
    <lineage>
        <taxon>Bacteria</taxon>
        <taxon>Pseudomonadati</taxon>
        <taxon>Pseudomonadota</taxon>
        <taxon>Betaproteobacteria</taxon>
        <taxon>Burkholderiales</taxon>
        <taxon>Alcaligenaceae</taxon>
        <taxon>Parvibium</taxon>
    </lineage>
</organism>
<evidence type="ECO:0000256" key="1">
    <source>
        <dbReference type="SAM" id="Phobius"/>
    </source>
</evidence>
<protein>
    <submittedName>
        <fullName evidence="2">Uncharacterized protein</fullName>
    </submittedName>
</protein>
<proteinExistence type="predicted"/>
<gene>
    <name evidence="2" type="ORF">DU000_03490</name>
</gene>
<keyword evidence="1" id="KW-0472">Membrane</keyword>
<feature type="transmembrane region" description="Helical" evidence="1">
    <location>
        <begin position="63"/>
        <end position="90"/>
    </location>
</feature>
<sequence>MAPNPASCDRATLSDRYIYLRPVIASLTAPIAALLPLLALAVYEFNSPVAIINGEADDAPTRGLASLLVAFPVIYVILALVAFFGGWVFIRIGLISLRWFLVGAAVLSVLLAVPFGIIFGNPGQYGLQGVAVALASCSRLFLFMALPGAICWWYVAKCHLAFRSSFHPSQP</sequence>
<dbReference type="AlphaFoldDB" id="A0A368L7U8"/>
<feature type="transmembrane region" description="Helical" evidence="1">
    <location>
        <begin position="97"/>
        <end position="119"/>
    </location>
</feature>
<accession>A0A368L7U8</accession>
<keyword evidence="1" id="KW-1133">Transmembrane helix</keyword>